<feature type="compositionally biased region" description="Low complexity" evidence="1">
    <location>
        <begin position="216"/>
        <end position="229"/>
    </location>
</feature>
<proteinExistence type="predicted"/>
<reference evidence="3" key="1">
    <citation type="submission" date="2021-01" db="EMBL/GenBank/DDBJ databases">
        <title>Whole genome shotgun sequence of Actinoplanes tereljensis NBRC 105297.</title>
        <authorList>
            <person name="Komaki H."/>
            <person name="Tamura T."/>
        </authorList>
    </citation>
    <scope>NUCLEOTIDE SEQUENCE</scope>
    <source>
        <strain evidence="3">NBRC 105297</strain>
    </source>
</reference>
<feature type="region of interest" description="Disordered" evidence="1">
    <location>
        <begin position="1"/>
        <end position="83"/>
    </location>
</feature>
<comment type="caution">
    <text evidence="3">The sequence shown here is derived from an EMBL/GenBank/DDBJ whole genome shotgun (WGS) entry which is preliminary data.</text>
</comment>
<protein>
    <submittedName>
        <fullName evidence="3">Uncharacterized protein</fullName>
    </submittedName>
</protein>
<gene>
    <name evidence="3" type="ORF">Ate02nite_11780</name>
</gene>
<feature type="transmembrane region" description="Helical" evidence="2">
    <location>
        <begin position="246"/>
        <end position="268"/>
    </location>
</feature>
<dbReference type="AlphaFoldDB" id="A0A919NHT5"/>
<dbReference type="EMBL" id="BOMY01000008">
    <property type="protein sequence ID" value="GIF18448.1"/>
    <property type="molecule type" value="Genomic_DNA"/>
</dbReference>
<keyword evidence="4" id="KW-1185">Reference proteome</keyword>
<organism evidence="3 4">
    <name type="scientific">Paractinoplanes tereljensis</name>
    <dbReference type="NCBI Taxonomy" id="571912"/>
    <lineage>
        <taxon>Bacteria</taxon>
        <taxon>Bacillati</taxon>
        <taxon>Actinomycetota</taxon>
        <taxon>Actinomycetes</taxon>
        <taxon>Micromonosporales</taxon>
        <taxon>Micromonosporaceae</taxon>
        <taxon>Paractinoplanes</taxon>
    </lineage>
</organism>
<sequence>MTEDSQSNARGYGPLHQGAESTEPIVGQSAGSPPADTTYSVPPAHPQLPAQTPAPAAPGGYPAHGPIHPQSAPPTGGYPAGTAPASGAPGLHYPASGAYPTVGGYQAGGYPAGGYPAGGYPAGGYPAGGYPAGGYPAGGSPASGSPVGGNPASGNPVSGNPASGVPASGGQGFAPSHGYSAADPMSGNPYAAQPTSGNPYGYGPFQESGAWPMVTPGSAADPLSSAPSSFGGRRIEPTPAPNRGRLFVGIAAGLVAGLLLFGAGGFFVGRSTAPEPAKPTVSTELSKFEQNQVKINKPVFAGTDLDAIVEGWLPYVSDCKRSGQPGGPVASAGETTRVACNLDGLALYFIEYNTVEDQNAAWEVAQSQNLGAHTLTPGVLEPFRRPAPSNRTQGHYAENASRVTEGSETKTVAGLWWDDENSPISANLIADWKDQLGGSWAPMRDLWDRYA</sequence>
<accession>A0A919NHT5</accession>
<keyword evidence="2" id="KW-0472">Membrane</keyword>
<keyword evidence="2" id="KW-1133">Transmembrane helix</keyword>
<evidence type="ECO:0000313" key="4">
    <source>
        <dbReference type="Proteomes" id="UP000623608"/>
    </source>
</evidence>
<evidence type="ECO:0000256" key="1">
    <source>
        <dbReference type="SAM" id="MobiDB-lite"/>
    </source>
</evidence>
<evidence type="ECO:0000313" key="3">
    <source>
        <dbReference type="EMBL" id="GIF18448.1"/>
    </source>
</evidence>
<feature type="region of interest" description="Disordered" evidence="1">
    <location>
        <begin position="214"/>
        <end position="242"/>
    </location>
</feature>
<feature type="region of interest" description="Disordered" evidence="1">
    <location>
        <begin position="140"/>
        <end position="193"/>
    </location>
</feature>
<keyword evidence="2" id="KW-0812">Transmembrane</keyword>
<name>A0A919NHT5_9ACTN</name>
<dbReference type="Proteomes" id="UP000623608">
    <property type="component" value="Unassembled WGS sequence"/>
</dbReference>
<feature type="compositionally biased region" description="Polar residues" evidence="1">
    <location>
        <begin position="29"/>
        <end position="40"/>
    </location>
</feature>
<evidence type="ECO:0000256" key="2">
    <source>
        <dbReference type="SAM" id="Phobius"/>
    </source>
</evidence>
<feature type="compositionally biased region" description="Low complexity" evidence="1">
    <location>
        <begin position="140"/>
        <end position="154"/>
    </location>
</feature>
<feature type="compositionally biased region" description="Low complexity" evidence="1">
    <location>
        <begin position="47"/>
        <end position="83"/>
    </location>
</feature>